<feature type="transmembrane region" description="Helical" evidence="2">
    <location>
        <begin position="28"/>
        <end position="48"/>
    </location>
</feature>
<feature type="region of interest" description="Disordered" evidence="1">
    <location>
        <begin position="152"/>
        <end position="171"/>
    </location>
</feature>
<name>A0ABT0LD80_9GAMM</name>
<accession>A0ABT0LD80</accession>
<reference evidence="3 4" key="1">
    <citation type="submission" date="2022-01" db="EMBL/GenBank/DDBJ databases">
        <title>Whole genome-based taxonomy of the Shewanellaceae.</title>
        <authorList>
            <person name="Martin-Rodriguez A.J."/>
        </authorList>
    </citation>
    <scope>NUCLEOTIDE SEQUENCE [LARGE SCALE GENOMIC DNA]</scope>
    <source>
        <strain evidence="3 4">DSM 17177</strain>
    </source>
</reference>
<gene>
    <name evidence="3" type="ORF">L2764_14530</name>
</gene>
<evidence type="ECO:0000313" key="4">
    <source>
        <dbReference type="Proteomes" id="UP001203423"/>
    </source>
</evidence>
<evidence type="ECO:0000256" key="1">
    <source>
        <dbReference type="SAM" id="MobiDB-lite"/>
    </source>
</evidence>
<dbReference type="EMBL" id="JAKIKS010000056">
    <property type="protein sequence ID" value="MCL1125659.1"/>
    <property type="molecule type" value="Genomic_DNA"/>
</dbReference>
<keyword evidence="2" id="KW-0472">Membrane</keyword>
<dbReference type="InterPro" id="IPR025489">
    <property type="entry name" value="DUF4381"/>
</dbReference>
<sequence>MSVTPNPALANLKDIHLPSAIGDWPFAYGYWIIIAIALTLLLMIAFYTQKHYQCTAAKRAALQQLAQLDPEDVYYAIEINGILKRAAMSYLPRAHVAGLEGQAWYNWLNAQDNIPQLSQLLDTRYQQEALSPSERLILKKLTKKWLSSALPLTQTAKNNPPTESTSGESLC</sequence>
<dbReference type="Proteomes" id="UP001203423">
    <property type="component" value="Unassembled WGS sequence"/>
</dbReference>
<dbReference type="Pfam" id="PF14316">
    <property type="entry name" value="DUF4381"/>
    <property type="match status" value="1"/>
</dbReference>
<comment type="caution">
    <text evidence="3">The sequence shown here is derived from an EMBL/GenBank/DDBJ whole genome shotgun (WGS) entry which is preliminary data.</text>
</comment>
<proteinExistence type="predicted"/>
<organism evidence="3 4">
    <name type="scientific">Shewanella surugensis</name>
    <dbReference type="NCBI Taxonomy" id="212020"/>
    <lineage>
        <taxon>Bacteria</taxon>
        <taxon>Pseudomonadati</taxon>
        <taxon>Pseudomonadota</taxon>
        <taxon>Gammaproteobacteria</taxon>
        <taxon>Alteromonadales</taxon>
        <taxon>Shewanellaceae</taxon>
        <taxon>Shewanella</taxon>
    </lineage>
</organism>
<protein>
    <submittedName>
        <fullName evidence="3">DUF4381 domain-containing protein</fullName>
    </submittedName>
</protein>
<evidence type="ECO:0000313" key="3">
    <source>
        <dbReference type="EMBL" id="MCL1125659.1"/>
    </source>
</evidence>
<dbReference type="RefSeq" id="WP_248940971.1">
    <property type="nucleotide sequence ID" value="NZ_JAKIKS010000056.1"/>
</dbReference>
<keyword evidence="2" id="KW-1133">Transmembrane helix</keyword>
<evidence type="ECO:0000256" key="2">
    <source>
        <dbReference type="SAM" id="Phobius"/>
    </source>
</evidence>
<keyword evidence="4" id="KW-1185">Reference proteome</keyword>
<keyword evidence="2" id="KW-0812">Transmembrane</keyword>